<dbReference type="InterPro" id="IPR002192">
    <property type="entry name" value="PPDK_AMP/ATP-bd"/>
</dbReference>
<protein>
    <submittedName>
        <fullName evidence="4">PEP/pyruvate-binding domain-containing protein</fullName>
    </submittedName>
</protein>
<feature type="domain" description="Pyruvate phosphate dikinase AMP/ATP-binding" evidence="3">
    <location>
        <begin position="28"/>
        <end position="320"/>
    </location>
</feature>
<keyword evidence="5" id="KW-1185">Reference proteome</keyword>
<reference evidence="5" key="1">
    <citation type="journal article" date="2019" name="Int. J. Syst. Evol. Microbiol.">
        <title>The Global Catalogue of Microorganisms (GCM) 10K type strain sequencing project: providing services to taxonomists for standard genome sequencing and annotation.</title>
        <authorList>
            <consortium name="The Broad Institute Genomics Platform"/>
            <consortium name="The Broad Institute Genome Sequencing Center for Infectious Disease"/>
            <person name="Wu L."/>
            <person name="Ma J."/>
        </authorList>
    </citation>
    <scope>NUCLEOTIDE SEQUENCE [LARGE SCALE GENOMIC DNA]</scope>
    <source>
        <strain evidence="5">CGMCC 1.12470</strain>
    </source>
</reference>
<dbReference type="Pfam" id="PF01326">
    <property type="entry name" value="PPDK_N"/>
    <property type="match status" value="1"/>
</dbReference>
<dbReference type="InterPro" id="IPR051549">
    <property type="entry name" value="PEP_Utilizing_Enz"/>
</dbReference>
<dbReference type="InterPro" id="IPR008279">
    <property type="entry name" value="PEP-util_enz_mobile_dom"/>
</dbReference>
<dbReference type="Gene3D" id="3.30.470.20">
    <property type="entry name" value="ATP-grasp fold, B domain"/>
    <property type="match status" value="1"/>
</dbReference>
<sequence>MESQSPTAEMPHRDAIVRLGETSAGQADLLGGKALRLGEMIDAGLPVPPAFCVTTDLFRRFLEETGLSARIAGAERRIVRELITSTPVPDAIAEAIRGAYRDLGSPCVAVRSSASSEDSAAQSFAGQHDTLLNLTGEQAVLEAVRACWASLWSDRAGYYRDGGEGDTALPGLMAVVVQEMVQPDVSGVLFTVDPVGGRPNRLVVESCYGLGEGLVSGRVTSDFFVVDASTLDVVEQLVNFKVTRYQAAGPGRVDLVKVPTDLRNLPSLTSDQLRELADTALRVRKHYESEQDIEWAIRDGELYLLQTRPITTNPTGTAPASPYTTEQPDDVRQGTLWSRMDIGEIFVGLMTPLGLSFARHHQEFTHGACMQACGVRDLGDWTRYMGYLQGHVYLNVSYTAHLLAQNPPTKNQDDFTNRFVSEDADTTGYVNPFGDYPGGLQSLRSALFWIRTTIRELRTMKRRAEVMTDARLREFERTRDLDVTRLTLRELGFELERYIVNYHEMHVGYLPYYMNAFGAYELMTELCAKWLGEDGTNLQNRLKMDMSGLRTVMSAQEIHGLAQAAKRLPQARRIIEETPLAEVSEVLRADPEGRRFWNQSMEPFLLINGVRGSQEMELTRPRWADDQSYIFQMIRRYLADDVATDGILQFVDRKHTSEETTRLLSGLPRSKRAVLERVIRLYVTCSELREVARMAMTTSLWQMRKIIYETGRRLQEQGLLHSVDEVAYLEFQDIRRYLRGDASAREAFSRERIDEAQRVHEYRKRVPEPPMTFVGEYDITRDLKVTADDSGLNGLGTSPGQIVGRARIIEDLVWQADEFQVGEILVTRYTDASWTPLFAMAGGVVTDIGSMLSHSSIVAREFGVPSVVNTKNATQRIVTGDLIRVDGDTGVVEILETSA</sequence>
<feature type="compositionally biased region" description="Polar residues" evidence="1">
    <location>
        <begin position="311"/>
        <end position="326"/>
    </location>
</feature>
<dbReference type="Pfam" id="PF00391">
    <property type="entry name" value="PEP-utilizers"/>
    <property type="match status" value="1"/>
</dbReference>
<feature type="region of interest" description="Disordered" evidence="1">
    <location>
        <begin position="311"/>
        <end position="331"/>
    </location>
</feature>
<feature type="domain" description="PEP-utilising enzyme mobile" evidence="2">
    <location>
        <begin position="820"/>
        <end position="890"/>
    </location>
</feature>
<evidence type="ECO:0000256" key="1">
    <source>
        <dbReference type="SAM" id="MobiDB-lite"/>
    </source>
</evidence>
<name>A0ABW4IUB1_9ACTN</name>
<dbReference type="PANTHER" id="PTHR43615">
    <property type="entry name" value="PHOSPHOENOLPYRUVATE SYNTHASE-RELATED"/>
    <property type="match status" value="1"/>
</dbReference>
<comment type="caution">
    <text evidence="4">The sequence shown here is derived from an EMBL/GenBank/DDBJ whole genome shotgun (WGS) entry which is preliminary data.</text>
</comment>
<evidence type="ECO:0000313" key="4">
    <source>
        <dbReference type="EMBL" id="MFD1660511.1"/>
    </source>
</evidence>
<dbReference type="Proteomes" id="UP001597261">
    <property type="component" value="Unassembled WGS sequence"/>
</dbReference>
<dbReference type="SUPFAM" id="SSF52009">
    <property type="entry name" value="Phosphohistidine domain"/>
    <property type="match status" value="1"/>
</dbReference>
<evidence type="ECO:0000313" key="5">
    <source>
        <dbReference type="Proteomes" id="UP001597261"/>
    </source>
</evidence>
<dbReference type="InterPro" id="IPR013815">
    <property type="entry name" value="ATP_grasp_subdomain_1"/>
</dbReference>
<evidence type="ECO:0000259" key="2">
    <source>
        <dbReference type="Pfam" id="PF00391"/>
    </source>
</evidence>
<dbReference type="RefSeq" id="WP_381084685.1">
    <property type="nucleotide sequence ID" value="NZ_JBHUDX010000053.1"/>
</dbReference>
<accession>A0ABW4IUB1</accession>
<gene>
    <name evidence="4" type="ORF">ACFSL4_20440</name>
</gene>
<dbReference type="Gene3D" id="3.30.1490.20">
    <property type="entry name" value="ATP-grasp fold, A domain"/>
    <property type="match status" value="1"/>
</dbReference>
<dbReference type="EMBL" id="JBHUDX010000053">
    <property type="protein sequence ID" value="MFD1660511.1"/>
    <property type="molecule type" value="Genomic_DNA"/>
</dbReference>
<dbReference type="Gene3D" id="3.50.30.10">
    <property type="entry name" value="Phosphohistidine domain"/>
    <property type="match status" value="1"/>
</dbReference>
<evidence type="ECO:0000259" key="3">
    <source>
        <dbReference type="Pfam" id="PF01326"/>
    </source>
</evidence>
<dbReference type="InterPro" id="IPR036637">
    <property type="entry name" value="Phosphohistidine_dom_sf"/>
</dbReference>
<proteinExistence type="predicted"/>
<organism evidence="4 5">
    <name type="scientific">Streptomyces caeni</name>
    <dbReference type="NCBI Taxonomy" id="2307231"/>
    <lineage>
        <taxon>Bacteria</taxon>
        <taxon>Bacillati</taxon>
        <taxon>Actinomycetota</taxon>
        <taxon>Actinomycetes</taxon>
        <taxon>Kitasatosporales</taxon>
        <taxon>Streptomycetaceae</taxon>
        <taxon>Streptomyces</taxon>
    </lineage>
</organism>
<dbReference type="PANTHER" id="PTHR43615:SF1">
    <property type="entry name" value="PPDK_N DOMAIN-CONTAINING PROTEIN"/>
    <property type="match status" value="1"/>
</dbReference>
<dbReference type="SUPFAM" id="SSF56059">
    <property type="entry name" value="Glutathione synthetase ATP-binding domain-like"/>
    <property type="match status" value="1"/>
</dbReference>